<reference evidence="2" key="2">
    <citation type="submission" date="2020-05" db="UniProtKB">
        <authorList>
            <consortium name="EnsemblMetazoa"/>
        </authorList>
    </citation>
    <scope>IDENTIFICATION</scope>
    <source>
        <strain evidence="2">WRAIR2</strain>
    </source>
</reference>
<feature type="region of interest" description="Disordered" evidence="1">
    <location>
        <begin position="296"/>
        <end position="375"/>
    </location>
</feature>
<evidence type="ECO:0000313" key="2">
    <source>
        <dbReference type="EnsemblMetazoa" id="ADIR002875-PA"/>
    </source>
</evidence>
<keyword evidence="3" id="KW-1185">Reference proteome</keyword>
<dbReference type="AlphaFoldDB" id="A0A182N5F6"/>
<sequence length="411" mass="44301">MGLRHSMASAVSFIERTCPFQHASTQPAHRDFRCRSTLNRSRSKLDRIASGEFNERRKARRTKNGGRPASLATGGPVSRRAWHARARIRKLPRATSATLRHRWKRSLHAAAATAVAGRSAALGHRRWLPFLATRLSKPSFSSHFFTAAAAAAAAAAAGHAVNTGPVRPARFVSRARLEGRRADGRTNAAAVAAAAADAHPTPSTIPASARPATPVAARTVVVACSPCTTESGSSAARREPPLFVRILLAGLRSLAFPLSGWLGRVDRQPCATSPAPVDDGGGRWWAASWGVTRRKVRRRRRRRGLVDGGGGSPIGSNHDGNSERGGPSGGGGRRACRGSDYHGDNSVSVITDKQHYNERQRRRQPVLPEQQNHSRAAGGIVCRRKCYGVRKALRMVLPALLIVNMFTFLHG</sequence>
<accession>A0A182N5F6</accession>
<feature type="compositionally biased region" description="Basic and acidic residues" evidence="1">
    <location>
        <begin position="47"/>
        <end position="56"/>
    </location>
</feature>
<evidence type="ECO:0000313" key="3">
    <source>
        <dbReference type="Proteomes" id="UP000075884"/>
    </source>
</evidence>
<proteinExistence type="predicted"/>
<protein>
    <submittedName>
        <fullName evidence="2">Uncharacterized protein</fullName>
    </submittedName>
</protein>
<dbReference type="EnsemblMetazoa" id="ADIR002875-RA">
    <property type="protein sequence ID" value="ADIR002875-PA"/>
    <property type="gene ID" value="ADIR002875"/>
</dbReference>
<feature type="region of interest" description="Disordered" evidence="1">
    <location>
        <begin position="47"/>
        <end position="80"/>
    </location>
</feature>
<dbReference type="VEuPathDB" id="VectorBase:ADIR002875"/>
<dbReference type="Proteomes" id="UP000075884">
    <property type="component" value="Unassembled WGS sequence"/>
</dbReference>
<organism evidence="2 3">
    <name type="scientific">Anopheles dirus</name>
    <dbReference type="NCBI Taxonomy" id="7168"/>
    <lineage>
        <taxon>Eukaryota</taxon>
        <taxon>Metazoa</taxon>
        <taxon>Ecdysozoa</taxon>
        <taxon>Arthropoda</taxon>
        <taxon>Hexapoda</taxon>
        <taxon>Insecta</taxon>
        <taxon>Pterygota</taxon>
        <taxon>Neoptera</taxon>
        <taxon>Endopterygota</taxon>
        <taxon>Diptera</taxon>
        <taxon>Nematocera</taxon>
        <taxon>Culicoidea</taxon>
        <taxon>Culicidae</taxon>
        <taxon>Anophelinae</taxon>
        <taxon>Anopheles</taxon>
    </lineage>
</organism>
<evidence type="ECO:0000256" key="1">
    <source>
        <dbReference type="SAM" id="MobiDB-lite"/>
    </source>
</evidence>
<name>A0A182N5F6_9DIPT</name>
<reference evidence="3" key="1">
    <citation type="submission" date="2013-03" db="EMBL/GenBank/DDBJ databases">
        <title>The Genome Sequence of Anopheles dirus WRAIR2.</title>
        <authorList>
            <consortium name="The Broad Institute Genomics Platform"/>
            <person name="Neafsey D.E."/>
            <person name="Walton C."/>
            <person name="Walker B."/>
            <person name="Young S.K."/>
            <person name="Zeng Q."/>
            <person name="Gargeya S."/>
            <person name="Fitzgerald M."/>
            <person name="Haas B."/>
            <person name="Abouelleil A."/>
            <person name="Allen A.W."/>
            <person name="Alvarado L."/>
            <person name="Arachchi H.M."/>
            <person name="Berlin A.M."/>
            <person name="Chapman S.B."/>
            <person name="Gainer-Dewar J."/>
            <person name="Goldberg J."/>
            <person name="Griggs A."/>
            <person name="Gujja S."/>
            <person name="Hansen M."/>
            <person name="Howarth C."/>
            <person name="Imamovic A."/>
            <person name="Ireland A."/>
            <person name="Larimer J."/>
            <person name="McCowan C."/>
            <person name="Murphy C."/>
            <person name="Pearson M."/>
            <person name="Poon T.W."/>
            <person name="Priest M."/>
            <person name="Roberts A."/>
            <person name="Saif S."/>
            <person name="Shea T."/>
            <person name="Sisk P."/>
            <person name="Sykes S."/>
            <person name="Wortman J."/>
            <person name="Nusbaum C."/>
            <person name="Birren B."/>
        </authorList>
    </citation>
    <scope>NUCLEOTIDE SEQUENCE [LARGE SCALE GENOMIC DNA]</scope>
    <source>
        <strain evidence="3">WRAIR2</strain>
    </source>
</reference>